<dbReference type="Pfam" id="PF11575">
    <property type="entry name" value="FhuF_C"/>
    <property type="match status" value="1"/>
</dbReference>
<name>A0A9X2RKA6_9ACTN</name>
<protein>
    <submittedName>
        <fullName evidence="2">(2Fe-2S)-binding protein</fullName>
    </submittedName>
</protein>
<keyword evidence="3" id="KW-1185">Reference proteome</keyword>
<accession>A0A9X2RKA6</accession>
<dbReference type="EMBL" id="JANIID010000004">
    <property type="protein sequence ID" value="MCQ8769602.1"/>
    <property type="molecule type" value="Genomic_DNA"/>
</dbReference>
<feature type="domain" description="Ferric siderophore reductase C-terminal" evidence="1">
    <location>
        <begin position="21"/>
        <end position="41"/>
    </location>
</feature>
<dbReference type="InterPro" id="IPR024726">
    <property type="entry name" value="FhuF_C"/>
</dbReference>
<proteinExistence type="predicted"/>
<evidence type="ECO:0000313" key="3">
    <source>
        <dbReference type="Proteomes" id="UP001142374"/>
    </source>
</evidence>
<organism evidence="2 3">
    <name type="scientific">Streptomyces telluris</name>
    <dbReference type="NCBI Taxonomy" id="2720021"/>
    <lineage>
        <taxon>Bacteria</taxon>
        <taxon>Bacillati</taxon>
        <taxon>Actinomycetota</taxon>
        <taxon>Actinomycetes</taxon>
        <taxon>Kitasatosporales</taxon>
        <taxon>Streptomycetaceae</taxon>
        <taxon>Streptomyces</taxon>
    </lineage>
</organism>
<dbReference type="AlphaFoldDB" id="A0A9X2RKA6"/>
<sequence length="49" mass="5267">MYGTGTLVPGPAPRSAPSFVRSTCCLYYRVLPGGMCGDCVLRHAPPRVR</sequence>
<evidence type="ECO:0000313" key="2">
    <source>
        <dbReference type="EMBL" id="MCQ8769602.1"/>
    </source>
</evidence>
<dbReference type="Proteomes" id="UP001142374">
    <property type="component" value="Unassembled WGS sequence"/>
</dbReference>
<comment type="caution">
    <text evidence="2">The sequence shown here is derived from an EMBL/GenBank/DDBJ whole genome shotgun (WGS) entry which is preliminary data.</text>
</comment>
<gene>
    <name evidence="2" type="ORF">NQU55_07385</name>
</gene>
<reference evidence="2" key="1">
    <citation type="submission" date="2022-06" db="EMBL/GenBank/DDBJ databases">
        <title>WGS of actinobacteria.</title>
        <authorList>
            <person name="Thawai C."/>
        </authorList>
    </citation>
    <scope>NUCLEOTIDE SEQUENCE</scope>
    <source>
        <strain evidence="2">AA8</strain>
    </source>
</reference>
<evidence type="ECO:0000259" key="1">
    <source>
        <dbReference type="Pfam" id="PF11575"/>
    </source>
</evidence>
<dbReference type="GO" id="GO:0051537">
    <property type="term" value="F:2 iron, 2 sulfur cluster binding"/>
    <property type="evidence" value="ECO:0007669"/>
    <property type="project" value="InterPro"/>
</dbReference>